<dbReference type="Proteomes" id="UP000183155">
    <property type="component" value="Unassembled WGS sequence"/>
</dbReference>
<reference evidence="2 4" key="1">
    <citation type="submission" date="2015-02" db="EMBL/GenBank/DDBJ databases">
        <title>Pseudomonas helleri sp. nov. and Pseudomonas weihenstephanensis sp. nov., isolated from raw cows milk.</title>
        <authorList>
            <person name="von Neubeck M."/>
            <person name="Huptas C."/>
            <person name="Wenning M."/>
            <person name="Scherer S."/>
        </authorList>
    </citation>
    <scope>NUCLEOTIDE SEQUENCE [LARGE SCALE GENOMIC DNA]</scope>
    <source>
        <strain evidence="2 4">DSM 21104</strain>
    </source>
</reference>
<dbReference type="EMBL" id="FNRS01000001">
    <property type="protein sequence ID" value="SEC74753.1"/>
    <property type="molecule type" value="Genomic_DNA"/>
</dbReference>
<proteinExistence type="predicted"/>
<keyword evidence="1" id="KW-0732">Signal</keyword>
<evidence type="ECO:0000313" key="4">
    <source>
        <dbReference type="Proteomes" id="UP000036395"/>
    </source>
</evidence>
<dbReference type="OrthoDB" id="262317at2"/>
<evidence type="ECO:0000313" key="5">
    <source>
        <dbReference type="Proteomes" id="UP000183155"/>
    </source>
</evidence>
<dbReference type="EMBL" id="JYLA01000008">
    <property type="protein sequence ID" value="KMM83247.1"/>
    <property type="molecule type" value="Genomic_DNA"/>
</dbReference>
<comment type="caution">
    <text evidence="2">The sequence shown here is derived from an EMBL/GenBank/DDBJ whole genome shotgun (WGS) entry which is preliminary data.</text>
</comment>
<dbReference type="STRING" id="47884.SAMN04490203_3036"/>
<evidence type="ECO:0000313" key="2">
    <source>
        <dbReference type="EMBL" id="KMM83247.1"/>
    </source>
</evidence>
<protein>
    <recommendedName>
        <fullName evidence="6">Lipoprotein</fullName>
    </recommendedName>
</protein>
<evidence type="ECO:0000313" key="3">
    <source>
        <dbReference type="EMBL" id="SEC74753.1"/>
    </source>
</evidence>
<keyword evidence="5" id="KW-1185">Reference proteome</keyword>
<gene>
    <name evidence="3" type="ORF">SAMN04490203_3036</name>
    <name evidence="2" type="ORF">TU78_18850</name>
</gene>
<accession>A0A0J6JHK2</accession>
<dbReference type="RefSeq" id="WP_048383118.1">
    <property type="nucleotide sequence ID" value="NZ_FNRS01000001.1"/>
</dbReference>
<dbReference type="PATRIC" id="fig|47884.3.peg.4269"/>
<dbReference type="AlphaFoldDB" id="A0A0J6JHK2"/>
<feature type="chain" id="PRO_5005275964" description="Lipoprotein" evidence="1">
    <location>
        <begin position="20"/>
        <end position="356"/>
    </location>
</feature>
<name>A0A0J6JHK2_PSETA</name>
<sequence length="356" mass="39871">MIARCLASVIFLLAANAFANDHVVGCADRKNAELNKLEKVHALNGIRVFYTEVAPVSGKDHRLPEQSQADANANGVPDFIENIAIQADVARKVYNALGFTDPTLTQKYLAVKYIDINVMNIQPNGLAFNSPVRYSAAPGRGEACTLRVDISTQLEAQVIGSAKKPVQATFTRYWFVVAHEVFHLYQYGQTPLKRSWWMEPSARLMEYAFRLQAHYPSGMSTYKLPASRNELNSKVVALPNGPDAMRFWTKMAMLHDGGQDVMRMSDELLQARYTDGQPVLKDNKFIGYAFLQSFMNELKTNENLISHNNNRRVQARSERGQTSPSNDSFIIKSIQATLKSTRVNSPEVASFMSVEP</sequence>
<dbReference type="Proteomes" id="UP000036395">
    <property type="component" value="Unassembled WGS sequence"/>
</dbReference>
<evidence type="ECO:0008006" key="6">
    <source>
        <dbReference type="Google" id="ProtNLM"/>
    </source>
</evidence>
<reference evidence="3 5" key="2">
    <citation type="submission" date="2016-10" db="EMBL/GenBank/DDBJ databases">
        <authorList>
            <person name="Varghese N."/>
            <person name="Submissions S."/>
        </authorList>
    </citation>
    <scope>NUCLEOTIDE SEQUENCE [LARGE SCALE GENOMIC DNA]</scope>
    <source>
        <strain evidence="3 5">BS3652</strain>
    </source>
</reference>
<organism evidence="2 4">
    <name type="scientific">Pseudomonas taetrolens</name>
    <dbReference type="NCBI Taxonomy" id="47884"/>
    <lineage>
        <taxon>Bacteria</taxon>
        <taxon>Pseudomonadati</taxon>
        <taxon>Pseudomonadota</taxon>
        <taxon>Gammaproteobacteria</taxon>
        <taxon>Pseudomonadales</taxon>
        <taxon>Pseudomonadaceae</taxon>
        <taxon>Pseudomonas</taxon>
    </lineage>
</organism>
<feature type="signal peptide" evidence="1">
    <location>
        <begin position="1"/>
        <end position="19"/>
    </location>
</feature>
<evidence type="ECO:0000256" key="1">
    <source>
        <dbReference type="SAM" id="SignalP"/>
    </source>
</evidence>